<keyword evidence="6" id="KW-0695">RNA-directed DNA polymerase</keyword>
<dbReference type="CDD" id="cd09275">
    <property type="entry name" value="RNase_HI_RT_DIRS1"/>
    <property type="match status" value="1"/>
</dbReference>
<keyword evidence="3" id="KW-0540">Nuclease</keyword>
<name>A0ABD0MTX8_CIRMR</name>
<keyword evidence="2" id="KW-0548">Nucleotidyltransferase</keyword>
<evidence type="ECO:0000313" key="9">
    <source>
        <dbReference type="Proteomes" id="UP001529510"/>
    </source>
</evidence>
<accession>A0ABD0MTX8</accession>
<organism evidence="8 9">
    <name type="scientific">Cirrhinus mrigala</name>
    <name type="common">Mrigala</name>
    <dbReference type="NCBI Taxonomy" id="683832"/>
    <lineage>
        <taxon>Eukaryota</taxon>
        <taxon>Metazoa</taxon>
        <taxon>Chordata</taxon>
        <taxon>Craniata</taxon>
        <taxon>Vertebrata</taxon>
        <taxon>Euteleostomi</taxon>
        <taxon>Actinopterygii</taxon>
        <taxon>Neopterygii</taxon>
        <taxon>Teleostei</taxon>
        <taxon>Ostariophysi</taxon>
        <taxon>Cypriniformes</taxon>
        <taxon>Cyprinidae</taxon>
        <taxon>Labeoninae</taxon>
        <taxon>Labeonini</taxon>
        <taxon>Cirrhinus</taxon>
    </lineage>
</organism>
<dbReference type="GO" id="GO:0003964">
    <property type="term" value="F:RNA-directed DNA polymerase activity"/>
    <property type="evidence" value="ECO:0007669"/>
    <property type="project" value="UniProtKB-KW"/>
</dbReference>
<reference evidence="8 9" key="1">
    <citation type="submission" date="2024-05" db="EMBL/GenBank/DDBJ databases">
        <title>Genome sequencing and assembly of Indian major carp, Cirrhinus mrigala (Hamilton, 1822).</title>
        <authorList>
            <person name="Mohindra V."/>
            <person name="Chowdhury L.M."/>
            <person name="Lal K."/>
            <person name="Jena J.K."/>
        </authorList>
    </citation>
    <scope>NUCLEOTIDE SEQUENCE [LARGE SCALE GENOMIC DNA]</scope>
    <source>
        <strain evidence="8">CM1030</strain>
        <tissue evidence="8">Blood</tissue>
    </source>
</reference>
<comment type="caution">
    <text evidence="8">The sequence shown here is derived from an EMBL/GenBank/DDBJ whole genome shotgun (WGS) entry which is preliminary data.</text>
</comment>
<feature type="non-terminal residue" evidence="8">
    <location>
        <position position="223"/>
    </location>
</feature>
<sequence>MALDLSDTLCLRDQAHQYKVPPAAYPCCPAPLRRACTVSSEVCGNTPMRAHGILSRGHAVGFNAHETAAALASYSSPQVGVASRHIPPWTDIVFLWSDVPLEQVSRCIVVTTDASKIGWGATCDGQAASGVWTGPRLFWHINCLELLAVLLALRRFRPRIQGKHVLVRSDNTATVAYINHQGDVRSFRMSQLARHLLLWSQHRLKSLRTTHIPGGTNRIADSL</sequence>
<evidence type="ECO:0000256" key="5">
    <source>
        <dbReference type="ARBA" id="ARBA00022801"/>
    </source>
</evidence>
<dbReference type="InterPro" id="IPR052055">
    <property type="entry name" value="Hepadnavirus_pol/RT"/>
</dbReference>
<keyword evidence="4" id="KW-0255">Endonuclease</keyword>
<evidence type="ECO:0000256" key="3">
    <source>
        <dbReference type="ARBA" id="ARBA00022722"/>
    </source>
</evidence>
<dbReference type="AlphaFoldDB" id="A0ABD0MTX8"/>
<dbReference type="PANTHER" id="PTHR33050:SF7">
    <property type="entry name" value="RIBONUCLEASE H"/>
    <property type="match status" value="1"/>
</dbReference>
<dbReference type="InterPro" id="IPR036397">
    <property type="entry name" value="RNaseH_sf"/>
</dbReference>
<dbReference type="GO" id="GO:0004519">
    <property type="term" value="F:endonuclease activity"/>
    <property type="evidence" value="ECO:0007669"/>
    <property type="project" value="UniProtKB-KW"/>
</dbReference>
<dbReference type="Gene3D" id="3.30.420.10">
    <property type="entry name" value="Ribonuclease H-like superfamily/Ribonuclease H"/>
    <property type="match status" value="1"/>
</dbReference>
<evidence type="ECO:0000313" key="8">
    <source>
        <dbReference type="EMBL" id="KAL0152602.1"/>
    </source>
</evidence>
<evidence type="ECO:0000256" key="4">
    <source>
        <dbReference type="ARBA" id="ARBA00022759"/>
    </source>
</evidence>
<dbReference type="Proteomes" id="UP001529510">
    <property type="component" value="Unassembled WGS sequence"/>
</dbReference>
<gene>
    <name evidence="8" type="ORF">M9458_052325</name>
</gene>
<dbReference type="Pfam" id="PF17917">
    <property type="entry name" value="RT_RNaseH"/>
    <property type="match status" value="1"/>
</dbReference>
<dbReference type="InterPro" id="IPR041373">
    <property type="entry name" value="RT_RNaseH"/>
</dbReference>
<evidence type="ECO:0000256" key="1">
    <source>
        <dbReference type="ARBA" id="ARBA00022679"/>
    </source>
</evidence>
<keyword evidence="9" id="KW-1185">Reference proteome</keyword>
<keyword evidence="1" id="KW-0808">Transferase</keyword>
<evidence type="ECO:0000256" key="6">
    <source>
        <dbReference type="ARBA" id="ARBA00022918"/>
    </source>
</evidence>
<evidence type="ECO:0000259" key="7">
    <source>
        <dbReference type="Pfam" id="PF17917"/>
    </source>
</evidence>
<dbReference type="PANTHER" id="PTHR33050">
    <property type="entry name" value="REVERSE TRANSCRIPTASE DOMAIN-CONTAINING PROTEIN"/>
    <property type="match status" value="1"/>
</dbReference>
<proteinExistence type="predicted"/>
<dbReference type="SUPFAM" id="SSF56672">
    <property type="entry name" value="DNA/RNA polymerases"/>
    <property type="match status" value="1"/>
</dbReference>
<evidence type="ECO:0000256" key="2">
    <source>
        <dbReference type="ARBA" id="ARBA00022695"/>
    </source>
</evidence>
<dbReference type="GO" id="GO:0016787">
    <property type="term" value="F:hydrolase activity"/>
    <property type="evidence" value="ECO:0007669"/>
    <property type="project" value="UniProtKB-KW"/>
</dbReference>
<dbReference type="InterPro" id="IPR043502">
    <property type="entry name" value="DNA/RNA_pol_sf"/>
</dbReference>
<protein>
    <recommendedName>
        <fullName evidence="7">Reverse transcriptase RNase H-like domain-containing protein</fullName>
    </recommendedName>
</protein>
<feature type="domain" description="Reverse transcriptase RNase H-like" evidence="7">
    <location>
        <begin position="105"/>
        <end position="183"/>
    </location>
</feature>
<dbReference type="EMBL" id="JAMKFB020000189">
    <property type="protein sequence ID" value="KAL0152602.1"/>
    <property type="molecule type" value="Genomic_DNA"/>
</dbReference>
<keyword evidence="5" id="KW-0378">Hydrolase</keyword>